<keyword evidence="7 9" id="KW-1133">Transmembrane helix</keyword>
<dbReference type="GO" id="GO:0055085">
    <property type="term" value="P:transmembrane transport"/>
    <property type="evidence" value="ECO:0007669"/>
    <property type="project" value="InterPro"/>
</dbReference>
<keyword evidence="4" id="KW-1003">Cell membrane</keyword>
<feature type="transmembrane region" description="Helical" evidence="9">
    <location>
        <begin position="97"/>
        <end position="119"/>
    </location>
</feature>
<feature type="transmembrane region" description="Helical" evidence="9">
    <location>
        <begin position="292"/>
        <end position="311"/>
    </location>
</feature>
<feature type="transmembrane region" description="Helical" evidence="9">
    <location>
        <begin position="262"/>
        <end position="280"/>
    </location>
</feature>
<evidence type="ECO:0000256" key="6">
    <source>
        <dbReference type="ARBA" id="ARBA00022692"/>
    </source>
</evidence>
<dbReference type="NCBIfam" id="TIGR04407">
    <property type="entry name" value="LptF_YjgP"/>
    <property type="match status" value="1"/>
</dbReference>
<comment type="subcellular location">
    <subcellularLocation>
        <location evidence="1">Cell inner membrane</location>
        <topology evidence="1">Multi-pass membrane protein</topology>
    </subcellularLocation>
</comment>
<evidence type="ECO:0000256" key="4">
    <source>
        <dbReference type="ARBA" id="ARBA00022475"/>
    </source>
</evidence>
<keyword evidence="6 9" id="KW-0812">Transmembrane</keyword>
<evidence type="ECO:0000256" key="9">
    <source>
        <dbReference type="SAM" id="Phobius"/>
    </source>
</evidence>
<dbReference type="Proteomes" id="UP001302719">
    <property type="component" value="Chromosome"/>
</dbReference>
<evidence type="ECO:0000256" key="7">
    <source>
        <dbReference type="ARBA" id="ARBA00022989"/>
    </source>
</evidence>
<evidence type="ECO:0000256" key="8">
    <source>
        <dbReference type="ARBA" id="ARBA00023136"/>
    </source>
</evidence>
<dbReference type="InterPro" id="IPR005495">
    <property type="entry name" value="LptG/LptF_permease"/>
</dbReference>
<keyword evidence="11" id="KW-1185">Reference proteome</keyword>
<dbReference type="KEGG" id="nall:PP769_00250"/>
<name>A0AA96GAJ7_9BACT</name>
<dbReference type="InterPro" id="IPR030922">
    <property type="entry name" value="LptF"/>
</dbReference>
<protein>
    <recommendedName>
        <fullName evidence="2">Lipopolysaccharide export system permease protein LptF</fullName>
    </recommendedName>
</protein>
<dbReference type="PANTHER" id="PTHR33529">
    <property type="entry name" value="SLR0882 PROTEIN-RELATED"/>
    <property type="match status" value="1"/>
</dbReference>
<dbReference type="PANTHER" id="PTHR33529:SF7">
    <property type="entry name" value="LIPOPOLYSACCHARIDE EXPORT SYSTEM PERMEASE PROTEIN LPTF"/>
    <property type="match status" value="1"/>
</dbReference>
<reference evidence="10 11" key="1">
    <citation type="submission" date="2023-01" db="EMBL/GenBank/DDBJ databases">
        <title>Cultivation and genomic characterization of new, ubiquitous marine nitrite-oxidizing bacteria from the Nitrospirales.</title>
        <authorList>
            <person name="Mueller A.J."/>
            <person name="Daebeler A."/>
            <person name="Herbold C.W."/>
            <person name="Kirkegaard R.H."/>
            <person name="Daims H."/>
        </authorList>
    </citation>
    <scope>NUCLEOTIDE SEQUENCE [LARGE SCALE GENOMIC DNA]</scope>
    <source>
        <strain evidence="10 11">VA</strain>
    </source>
</reference>
<keyword evidence="3" id="KW-0813">Transport</keyword>
<evidence type="ECO:0000256" key="3">
    <source>
        <dbReference type="ARBA" id="ARBA00022448"/>
    </source>
</evidence>
<sequence>MLVKYLIREVLKPSAVVCGLLVALFAGYSWVTFLAKAVNALLPANMILTLIALKVGIALEVLIPISLYFGVILGFGRLYTDSEMKAFMACGVNPYRILLTVFSLSCLVAVLVSIFSLYLRPLAYEEIYRLKDEGEAGFRLSNLDAGHFYERRNGSLVFFAEDIDERHQKLSEVFVQSEHGETLQVFSAKTAQEQLDPQSGISIPVLFDGFEYKLTREGEIKHISSFSRMAIYPRELVAEYKRKAESTGNLLKSNSRKDITELQWRFLAPFSAILMGLLGVPLSRASPRQGRYAKIFTATVIFSVYYFTGLMVRNLVEQGMLPIIPGLWSIVIVLGALLAYWLAPSRFTRGMS</sequence>
<proteinExistence type="predicted"/>
<accession>A0AA96GAJ7</accession>
<dbReference type="RefSeq" id="WP_312643746.1">
    <property type="nucleotide sequence ID" value="NZ_CP116967.1"/>
</dbReference>
<dbReference type="GO" id="GO:0043190">
    <property type="term" value="C:ATP-binding cassette (ABC) transporter complex"/>
    <property type="evidence" value="ECO:0007669"/>
    <property type="project" value="InterPro"/>
</dbReference>
<evidence type="ECO:0000256" key="1">
    <source>
        <dbReference type="ARBA" id="ARBA00004429"/>
    </source>
</evidence>
<keyword evidence="5" id="KW-0997">Cell inner membrane</keyword>
<organism evidence="10 11">
    <name type="scientific">Candidatus Nitrospira allomarina</name>
    <dbReference type="NCBI Taxonomy" id="3020900"/>
    <lineage>
        <taxon>Bacteria</taxon>
        <taxon>Pseudomonadati</taxon>
        <taxon>Nitrospirota</taxon>
        <taxon>Nitrospiria</taxon>
        <taxon>Nitrospirales</taxon>
        <taxon>Nitrospiraceae</taxon>
        <taxon>Nitrospira</taxon>
    </lineage>
</organism>
<evidence type="ECO:0000313" key="11">
    <source>
        <dbReference type="Proteomes" id="UP001302719"/>
    </source>
</evidence>
<feature type="transmembrane region" description="Helical" evidence="9">
    <location>
        <begin position="51"/>
        <end position="76"/>
    </location>
</feature>
<evidence type="ECO:0000313" key="10">
    <source>
        <dbReference type="EMBL" id="WNM58223.1"/>
    </source>
</evidence>
<dbReference type="AlphaFoldDB" id="A0AA96GAJ7"/>
<dbReference type="GO" id="GO:0015920">
    <property type="term" value="P:lipopolysaccharide transport"/>
    <property type="evidence" value="ECO:0007669"/>
    <property type="project" value="TreeGrafter"/>
</dbReference>
<evidence type="ECO:0000256" key="2">
    <source>
        <dbReference type="ARBA" id="ARBA00014213"/>
    </source>
</evidence>
<dbReference type="Pfam" id="PF03739">
    <property type="entry name" value="LptF_LptG"/>
    <property type="match status" value="1"/>
</dbReference>
<keyword evidence="8 9" id="KW-0472">Membrane</keyword>
<feature type="transmembrane region" description="Helical" evidence="9">
    <location>
        <begin position="12"/>
        <end position="31"/>
    </location>
</feature>
<evidence type="ECO:0000256" key="5">
    <source>
        <dbReference type="ARBA" id="ARBA00022519"/>
    </source>
</evidence>
<feature type="transmembrane region" description="Helical" evidence="9">
    <location>
        <begin position="323"/>
        <end position="343"/>
    </location>
</feature>
<dbReference type="EMBL" id="CP116967">
    <property type="protein sequence ID" value="WNM58223.1"/>
    <property type="molecule type" value="Genomic_DNA"/>
</dbReference>
<gene>
    <name evidence="10" type="primary">lptF</name>
    <name evidence="10" type="ORF">PP769_00250</name>
</gene>